<reference evidence="4" key="1">
    <citation type="submission" date="2018-11" db="EMBL/GenBank/DDBJ databases">
        <authorList>
            <consortium name="Genoscope - CEA"/>
            <person name="William W."/>
        </authorList>
    </citation>
    <scope>NUCLEOTIDE SEQUENCE</scope>
</reference>
<evidence type="ECO:0000256" key="2">
    <source>
        <dbReference type="ARBA" id="ARBA00023315"/>
    </source>
</evidence>
<keyword evidence="3" id="KW-0175">Coiled coil</keyword>
<dbReference type="GO" id="GO:0016747">
    <property type="term" value="F:acyltransferase activity, transferring groups other than amino-acyl groups"/>
    <property type="evidence" value="ECO:0007669"/>
    <property type="project" value="UniProtKB-ARBA"/>
</dbReference>
<dbReference type="InterPro" id="IPR023213">
    <property type="entry name" value="CAT-like_dom_sf"/>
</dbReference>
<dbReference type="EMBL" id="LR031873">
    <property type="protein sequence ID" value="VDD12294.1"/>
    <property type="molecule type" value="Genomic_DNA"/>
</dbReference>
<dbReference type="InterPro" id="IPR051504">
    <property type="entry name" value="Plant_metabolite_acyltrans"/>
</dbReference>
<dbReference type="PANTHER" id="PTHR31625">
    <property type="match status" value="1"/>
</dbReference>
<accession>A0A3P6CH13</accession>
<dbReference type="Pfam" id="PF02458">
    <property type="entry name" value="Transferase"/>
    <property type="match status" value="1"/>
</dbReference>
<dbReference type="Gene3D" id="3.30.559.10">
    <property type="entry name" value="Chloramphenicol acetyltransferase-like domain"/>
    <property type="match status" value="2"/>
</dbReference>
<evidence type="ECO:0008006" key="5">
    <source>
        <dbReference type="Google" id="ProtNLM"/>
    </source>
</evidence>
<sequence>MATNVIKIVQVSPSTDSALGSLNSLGLPLTLFFPRGGLSHFDLPWKNLPTMQRVIFYRLHELSAESFYSQIFPKLERSLSITLHHYSPLAGRLTWDAQDPKLCILFSQGDSTTLTVAETEADFSCVSGDGLRPAAELRSFVPSLKASDDSASALSLQITFFPNQGFCIGVTSHHGAVDGKVFLMFIKSWAYVCRLQEHEATKNLPVLPEELTPSFDRTVINIPTRLEEEILGMSAKYRNNIMRTLNPSPAPEITADTISATVELTRENIEKLKERVKNESTRPLELRLSTYVIAFAYAWTWVVKACEDDANRPVGLLVAADFRHRLSPRVPDTYFGNCVFPIGLFGYEAREFSEEDGFVKVVEILSDAVHGLDSGEVESHCMNYVGGVKKIKPGAQIGAIAGSPRLGIYGVDFGWGRPAKTDLVTIDRTKGFFSLSERKNGQDGVEMGLCLEKSEMNIFLSLYKNGL</sequence>
<protein>
    <recommendedName>
        <fullName evidence="5">BAHD acyltransferase</fullName>
    </recommendedName>
</protein>
<evidence type="ECO:0000256" key="1">
    <source>
        <dbReference type="ARBA" id="ARBA00022679"/>
    </source>
</evidence>
<dbReference type="AlphaFoldDB" id="A0A3P6CH13"/>
<keyword evidence="2" id="KW-0012">Acyltransferase</keyword>
<gene>
    <name evidence="4" type="ORF">BOLC4T26577H</name>
</gene>
<organism evidence="4">
    <name type="scientific">Brassica oleracea</name>
    <name type="common">Wild cabbage</name>
    <dbReference type="NCBI Taxonomy" id="3712"/>
    <lineage>
        <taxon>Eukaryota</taxon>
        <taxon>Viridiplantae</taxon>
        <taxon>Streptophyta</taxon>
        <taxon>Embryophyta</taxon>
        <taxon>Tracheophyta</taxon>
        <taxon>Spermatophyta</taxon>
        <taxon>Magnoliopsida</taxon>
        <taxon>eudicotyledons</taxon>
        <taxon>Gunneridae</taxon>
        <taxon>Pentapetalae</taxon>
        <taxon>rosids</taxon>
        <taxon>malvids</taxon>
        <taxon>Brassicales</taxon>
        <taxon>Brassicaceae</taxon>
        <taxon>Brassiceae</taxon>
        <taxon>Brassica</taxon>
    </lineage>
</organism>
<keyword evidence="1" id="KW-0808">Transferase</keyword>
<feature type="coiled-coil region" evidence="3">
    <location>
        <begin position="255"/>
        <end position="282"/>
    </location>
</feature>
<proteinExistence type="predicted"/>
<name>A0A3P6CH13_BRAOL</name>
<evidence type="ECO:0000313" key="4">
    <source>
        <dbReference type="EMBL" id="VDD12294.1"/>
    </source>
</evidence>
<evidence type="ECO:0000256" key="3">
    <source>
        <dbReference type="SAM" id="Coils"/>
    </source>
</evidence>